<reference evidence="1 2" key="1">
    <citation type="submission" date="2018-06" db="EMBL/GenBank/DDBJ databases">
        <title>A transcriptomic atlas of mushroom development highlights an independent origin of complex multicellularity.</title>
        <authorList>
            <consortium name="DOE Joint Genome Institute"/>
            <person name="Krizsan K."/>
            <person name="Almasi E."/>
            <person name="Merenyi Z."/>
            <person name="Sahu N."/>
            <person name="Viragh M."/>
            <person name="Koszo T."/>
            <person name="Mondo S."/>
            <person name="Kiss B."/>
            <person name="Balint B."/>
            <person name="Kues U."/>
            <person name="Barry K."/>
            <person name="Hegedus J.C."/>
            <person name="Henrissat B."/>
            <person name="Johnson J."/>
            <person name="Lipzen A."/>
            <person name="Ohm R."/>
            <person name="Nagy I."/>
            <person name="Pangilinan J."/>
            <person name="Yan J."/>
            <person name="Xiong Y."/>
            <person name="Grigoriev I.V."/>
            <person name="Hibbett D.S."/>
            <person name="Nagy L.G."/>
        </authorList>
    </citation>
    <scope>NUCLEOTIDE SEQUENCE [LARGE SCALE GENOMIC DNA]</scope>
    <source>
        <strain evidence="1 2">SZMC22713</strain>
    </source>
</reference>
<name>A0A4R5XGP4_9AGAM</name>
<dbReference type="AlphaFoldDB" id="A0A4R5XGP4"/>
<dbReference type="VEuPathDB" id="FungiDB:BD410DRAFT_780477"/>
<dbReference type="Gene3D" id="3.80.10.10">
    <property type="entry name" value="Ribonuclease Inhibitor"/>
    <property type="match status" value="1"/>
</dbReference>
<dbReference type="InterPro" id="IPR032675">
    <property type="entry name" value="LRR_dom_sf"/>
</dbReference>
<accession>A0A4R5XGP4</accession>
<organism evidence="1 2">
    <name type="scientific">Rickenella mellea</name>
    <dbReference type="NCBI Taxonomy" id="50990"/>
    <lineage>
        <taxon>Eukaryota</taxon>
        <taxon>Fungi</taxon>
        <taxon>Dikarya</taxon>
        <taxon>Basidiomycota</taxon>
        <taxon>Agaricomycotina</taxon>
        <taxon>Agaricomycetes</taxon>
        <taxon>Hymenochaetales</taxon>
        <taxon>Rickenellaceae</taxon>
        <taxon>Rickenella</taxon>
    </lineage>
</organism>
<evidence type="ECO:0008006" key="3">
    <source>
        <dbReference type="Google" id="ProtNLM"/>
    </source>
</evidence>
<sequence>MSRLLPKLTSLVYLDAPLIDLRQFKLLNPAVVPNLQTIDVRLLLHGQSGRETVELGALSELAYFRCRLETSSRHAQRLHTLILDLPNLTTFSMGVQESEDTLDAFCTVRMPSLTHLQLCGRHPKTEEFLRLNGETLKVLEIFNTPSSALWTWCPHLEHLRVYDDPASVFKSLPGGQGHSFLSKLYPNLPVLNSNIEKAMLLATDGFEFVDFSQFPNFRGVHIRGLRGRTRSGRDIKKNPTCDSFGMCMKKWGIVVYDGSGTPWRERAQIRRGR</sequence>
<proteinExistence type="predicted"/>
<gene>
    <name evidence="1" type="ORF">BD410DRAFT_780477</name>
</gene>
<keyword evidence="2" id="KW-1185">Reference proteome</keyword>
<protein>
    <recommendedName>
        <fullName evidence="3">F-box domain-containing protein</fullName>
    </recommendedName>
</protein>
<dbReference type="EMBL" id="ML170156">
    <property type="protein sequence ID" value="TDL29962.1"/>
    <property type="molecule type" value="Genomic_DNA"/>
</dbReference>
<evidence type="ECO:0000313" key="1">
    <source>
        <dbReference type="EMBL" id="TDL29962.1"/>
    </source>
</evidence>
<dbReference type="Proteomes" id="UP000294933">
    <property type="component" value="Unassembled WGS sequence"/>
</dbReference>
<evidence type="ECO:0000313" key="2">
    <source>
        <dbReference type="Proteomes" id="UP000294933"/>
    </source>
</evidence>